<evidence type="ECO:0000313" key="3">
    <source>
        <dbReference type="Proteomes" id="UP000796880"/>
    </source>
</evidence>
<name>A0A8K0DZI6_9ROSA</name>
<organism evidence="2 3">
    <name type="scientific">Rhamnella rubrinervis</name>
    <dbReference type="NCBI Taxonomy" id="2594499"/>
    <lineage>
        <taxon>Eukaryota</taxon>
        <taxon>Viridiplantae</taxon>
        <taxon>Streptophyta</taxon>
        <taxon>Embryophyta</taxon>
        <taxon>Tracheophyta</taxon>
        <taxon>Spermatophyta</taxon>
        <taxon>Magnoliopsida</taxon>
        <taxon>eudicotyledons</taxon>
        <taxon>Gunneridae</taxon>
        <taxon>Pentapetalae</taxon>
        <taxon>rosids</taxon>
        <taxon>fabids</taxon>
        <taxon>Rosales</taxon>
        <taxon>Rhamnaceae</taxon>
        <taxon>rhamnoid group</taxon>
        <taxon>Rhamneae</taxon>
        <taxon>Rhamnella</taxon>
    </lineage>
</organism>
<gene>
    <name evidence="2" type="ORF">FNV43_RR19991</name>
</gene>
<comment type="caution">
    <text evidence="2">The sequence shown here is derived from an EMBL/GenBank/DDBJ whole genome shotgun (WGS) entry which is preliminary data.</text>
</comment>
<sequence length="305" mass="34925">MAPSKRLRKASDKSTEATTVTKAAATKKRSREVEESSNALQTTNLGYSSVKYVEASAHLAEGCPLVIYGIYPPHFEASTIWRGALLLYMDTRPPCAGKRWRDASCYIRILALVISRIPSANCAGIASRRVFDYYDMFLSVFHELFRGCNGYCSSHSHIQPQLALKVIYNKLKGINQFEASIFSDFTMMKTTQFCGGFVHHLLLKQLYNDDPHVIEFEFNRVGARFDRKAFVMFTWLNYGKFPKETEMMNLFYSLWTKYFGESSPMAQTEFGLAFKDIEFKYDNDQEIWDNVKSHVLSRTASPTVD</sequence>
<evidence type="ECO:0000313" key="2">
    <source>
        <dbReference type="EMBL" id="KAF3437238.1"/>
    </source>
</evidence>
<accession>A0A8K0DZI6</accession>
<feature type="region of interest" description="Disordered" evidence="1">
    <location>
        <begin position="1"/>
        <end position="37"/>
    </location>
</feature>
<dbReference type="EMBL" id="VOIH02000009">
    <property type="protein sequence ID" value="KAF3437238.1"/>
    <property type="molecule type" value="Genomic_DNA"/>
</dbReference>
<dbReference type="AlphaFoldDB" id="A0A8K0DZI6"/>
<evidence type="ECO:0000256" key="1">
    <source>
        <dbReference type="SAM" id="MobiDB-lite"/>
    </source>
</evidence>
<dbReference type="Proteomes" id="UP000796880">
    <property type="component" value="Unassembled WGS sequence"/>
</dbReference>
<keyword evidence="3" id="KW-1185">Reference proteome</keyword>
<protein>
    <submittedName>
        <fullName evidence="2">Uncharacterized protein</fullName>
    </submittedName>
</protein>
<reference evidence="2" key="1">
    <citation type="submission" date="2020-03" db="EMBL/GenBank/DDBJ databases">
        <title>A high-quality chromosome-level genome assembly of a woody plant with both climbing and erect habits, Rhamnella rubrinervis.</title>
        <authorList>
            <person name="Lu Z."/>
            <person name="Yang Y."/>
            <person name="Zhu X."/>
            <person name="Sun Y."/>
        </authorList>
    </citation>
    <scope>NUCLEOTIDE SEQUENCE</scope>
    <source>
        <strain evidence="2">BYM</strain>
        <tissue evidence="2">Leaf</tissue>
    </source>
</reference>
<proteinExistence type="predicted"/>